<name>A0A6J4E1A8_9PSED</name>
<dbReference type="EMBL" id="AP023189">
    <property type="protein sequence ID" value="BCG23753.1"/>
    <property type="molecule type" value="Genomic_DNA"/>
</dbReference>
<dbReference type="KEGG" id="ptw:TUM18999_19440"/>
<accession>A0A6J4E1A8</accession>
<dbReference type="Proteomes" id="UP001054892">
    <property type="component" value="Unassembled WGS sequence"/>
</dbReference>
<reference evidence="1 3" key="1">
    <citation type="submission" date="2020-05" db="EMBL/GenBank/DDBJ databases">
        <title>Characterization of novel class B3 metallo-beta-lactamase from novel Pseudomonas species.</title>
        <authorList>
            <person name="Yamada K."/>
            <person name="Aoki K."/>
            <person name="Ishii Y."/>
        </authorList>
    </citation>
    <scope>NUCLEOTIDE SEQUENCE [LARGE SCALE GENOMIC DNA]</scope>
    <source>
        <strain evidence="1 3">TUM18999</strain>
        <strain evidence="2 4">TUM20286</strain>
    </source>
</reference>
<dbReference type="EMBL" id="BQKM01000002">
    <property type="protein sequence ID" value="GJN51797.1"/>
    <property type="molecule type" value="Genomic_DNA"/>
</dbReference>
<dbReference type="AlphaFoldDB" id="A0A6J4E1A8"/>
<organism evidence="1 3">
    <name type="scientific">Pseudomonas tohonis</name>
    <dbReference type="NCBI Taxonomy" id="2725477"/>
    <lineage>
        <taxon>Bacteria</taxon>
        <taxon>Pseudomonadati</taxon>
        <taxon>Pseudomonadota</taxon>
        <taxon>Gammaproteobacteria</taxon>
        <taxon>Pseudomonadales</taxon>
        <taxon>Pseudomonadaceae</taxon>
        <taxon>Pseudomonas</taxon>
    </lineage>
</organism>
<gene>
    <name evidence="1" type="ORF">TUM18999_19440</name>
    <name evidence="2" type="ORF">TUM20286_15490</name>
</gene>
<evidence type="ECO:0000313" key="2">
    <source>
        <dbReference type="EMBL" id="GJN51797.1"/>
    </source>
</evidence>
<evidence type="ECO:0000313" key="1">
    <source>
        <dbReference type="EMBL" id="BCG23753.1"/>
    </source>
</evidence>
<protein>
    <submittedName>
        <fullName evidence="1">Uncharacterized protein</fullName>
    </submittedName>
</protein>
<keyword evidence="4" id="KW-1185">Reference proteome</keyword>
<evidence type="ECO:0000313" key="4">
    <source>
        <dbReference type="Proteomes" id="UP001054892"/>
    </source>
</evidence>
<proteinExistence type="predicted"/>
<sequence>MARLLKWVVLAALALALIIKLSLYLSVRSIMNDAIQQLSPIMDISYGGITSSFDGRVGLENLKIRVPALSDSVQVAHAELKFNGLRELLSFKERLDEGKFPKQMAMRLKGVMLEVHGPFMQQLYDAPTERSIFTAMSEVACGKVSHIGTNELLDMGYRTFETDAEFSYLFEPGAQKLTFNLTSDTRDMGETRVSMALSNMSEKPGDLRVNPPRLSSVVFELNDNQYQRKVQEYCAGKLGQSTDVYLKTAVEQLDRVLRSQKIALDQPLLDAYSRYLKDPQSLRVELTPTEGMSWDGLQFFEPKDVVGMLRPALLVNQQPVQPIAFAWVDPDKRAEMGVNEKVSVAAEKADDAGASPQYEFVNVSSLQDYAGKRLQFITFDGAYYQGVLHKVENGKAFLSVQFGSGSAEMFLRLEKIDKVRVLF</sequence>
<evidence type="ECO:0000313" key="3">
    <source>
        <dbReference type="Proteomes" id="UP000509383"/>
    </source>
</evidence>
<dbReference type="Proteomes" id="UP000509383">
    <property type="component" value="Chromosome"/>
</dbReference>
<dbReference type="RefSeq" id="WP_173174054.1">
    <property type="nucleotide sequence ID" value="NZ_AP023189.1"/>
</dbReference>